<dbReference type="Proteomes" id="UP001156641">
    <property type="component" value="Unassembled WGS sequence"/>
</dbReference>
<evidence type="ECO:0000313" key="2">
    <source>
        <dbReference type="Proteomes" id="UP001156641"/>
    </source>
</evidence>
<accession>A0ABQ6A7X9</accession>
<organism evidence="1 2">
    <name type="scientific">Acidocella aquatica</name>
    <dbReference type="NCBI Taxonomy" id="1922313"/>
    <lineage>
        <taxon>Bacteria</taxon>
        <taxon>Pseudomonadati</taxon>
        <taxon>Pseudomonadota</taxon>
        <taxon>Alphaproteobacteria</taxon>
        <taxon>Acetobacterales</taxon>
        <taxon>Acidocellaceae</taxon>
        <taxon>Acidocella</taxon>
    </lineage>
</organism>
<protein>
    <submittedName>
        <fullName evidence="1">Uncharacterized protein</fullName>
    </submittedName>
</protein>
<comment type="caution">
    <text evidence="1">The sequence shown here is derived from an EMBL/GenBank/DDBJ whole genome shotgun (WGS) entry which is preliminary data.</text>
</comment>
<keyword evidence="2" id="KW-1185">Reference proteome</keyword>
<dbReference type="EMBL" id="BSOS01000073">
    <property type="protein sequence ID" value="GLR67991.1"/>
    <property type="molecule type" value="Genomic_DNA"/>
</dbReference>
<evidence type="ECO:0000313" key="1">
    <source>
        <dbReference type="EMBL" id="GLR67991.1"/>
    </source>
</evidence>
<proteinExistence type="predicted"/>
<sequence>MLLLNVIMGYVFPYKKSGKLLLRAELTRLCVSLDLFPVGCLDELDQLGIIAYNHSLIDLKNSRPTALADMVETINDIAKNITNYLAGQSQVTDGDKVYNILEKHKVVDRNLISKEYTYERGEYENMVRGAYRLNEDLRKIIAEGRDKLRRLGKEGIQISDVGNLVDKLKAADNLAAMNVQVPRKSSEIENAIVFDFEGFNSHVRPNALYFKVPHGVLISTKEKLKSSRIKTHKVYEYIIDELDEATSVWERFQDESLSRKFSLKF</sequence>
<dbReference type="RefSeq" id="WP_284258817.1">
    <property type="nucleotide sequence ID" value="NZ_BSOS01000073.1"/>
</dbReference>
<reference evidence="2" key="1">
    <citation type="journal article" date="2019" name="Int. J. Syst. Evol. Microbiol.">
        <title>The Global Catalogue of Microorganisms (GCM) 10K type strain sequencing project: providing services to taxonomists for standard genome sequencing and annotation.</title>
        <authorList>
            <consortium name="The Broad Institute Genomics Platform"/>
            <consortium name="The Broad Institute Genome Sequencing Center for Infectious Disease"/>
            <person name="Wu L."/>
            <person name="Ma J."/>
        </authorList>
    </citation>
    <scope>NUCLEOTIDE SEQUENCE [LARGE SCALE GENOMIC DNA]</scope>
    <source>
        <strain evidence="2">NBRC 112502</strain>
    </source>
</reference>
<name>A0ABQ6A7X9_9PROT</name>
<gene>
    <name evidence="1" type="ORF">GCM10010909_26720</name>
</gene>